<sequence>MARNLDLIVFDWDGTLMDSTGMIARSIQRAFADVGLTVPSEQEARYVIGYGLTEAMAHLAPEATELQIRQVIEAYRAHFLPNDQELKLYDGVEAGLARLRDADFRMAVATGKSRAGLDRVLKATRLGHYFEVTRTADEAFSKPHPAMLEYILEYTAVSPERTVMVGDTTHDLQMAVNAGTASLGLTYGAHHADELQTLPALAFFDQFDALVEWVLAHG</sequence>
<keyword evidence="2" id="KW-1185">Reference proteome</keyword>
<protein>
    <submittedName>
        <fullName evidence="1">HAD-IA family hydrolase</fullName>
    </submittedName>
</protein>
<dbReference type="PANTHER" id="PTHR43434">
    <property type="entry name" value="PHOSPHOGLYCOLATE PHOSPHATASE"/>
    <property type="match status" value="1"/>
</dbReference>
<dbReference type="NCBIfam" id="TIGR01509">
    <property type="entry name" value="HAD-SF-IA-v3"/>
    <property type="match status" value="1"/>
</dbReference>
<dbReference type="RefSeq" id="WP_180308044.1">
    <property type="nucleotide sequence ID" value="NZ_CP058952.1"/>
</dbReference>
<evidence type="ECO:0000313" key="2">
    <source>
        <dbReference type="Proteomes" id="UP000510822"/>
    </source>
</evidence>
<dbReference type="SFLD" id="SFLDS00003">
    <property type="entry name" value="Haloacid_Dehalogenase"/>
    <property type="match status" value="1"/>
</dbReference>
<dbReference type="SFLD" id="SFLDG01135">
    <property type="entry name" value="C1.5.6:_HAD__Beta-PGM__Phospha"/>
    <property type="match status" value="1"/>
</dbReference>
<gene>
    <name evidence="1" type="ORF">HZU75_04865</name>
</gene>
<dbReference type="Pfam" id="PF13419">
    <property type="entry name" value="HAD_2"/>
    <property type="match status" value="1"/>
</dbReference>
<dbReference type="EMBL" id="CP058952">
    <property type="protein sequence ID" value="QLI80910.1"/>
    <property type="molecule type" value="Genomic_DNA"/>
</dbReference>
<dbReference type="SUPFAM" id="SSF56784">
    <property type="entry name" value="HAD-like"/>
    <property type="match status" value="1"/>
</dbReference>
<accession>A0A7D5ZI47</accession>
<dbReference type="Gene3D" id="1.10.150.240">
    <property type="entry name" value="Putative phosphatase, domain 2"/>
    <property type="match status" value="1"/>
</dbReference>
<dbReference type="InterPro" id="IPR036412">
    <property type="entry name" value="HAD-like_sf"/>
</dbReference>
<dbReference type="AlphaFoldDB" id="A0A7D5ZI47"/>
<dbReference type="GO" id="GO:0005829">
    <property type="term" value="C:cytosol"/>
    <property type="evidence" value="ECO:0007669"/>
    <property type="project" value="TreeGrafter"/>
</dbReference>
<dbReference type="NCBIfam" id="TIGR01549">
    <property type="entry name" value="HAD-SF-IA-v1"/>
    <property type="match status" value="1"/>
</dbReference>
<keyword evidence="1" id="KW-0378">Hydrolase</keyword>
<name>A0A7D5ZI47_9NEIS</name>
<dbReference type="Proteomes" id="UP000510822">
    <property type="component" value="Chromosome"/>
</dbReference>
<dbReference type="PANTHER" id="PTHR43434:SF24">
    <property type="entry name" value="HYDROLASE-RELATED"/>
    <property type="match status" value="1"/>
</dbReference>
<organism evidence="1 2">
    <name type="scientific">Chitinibacter fontanus</name>
    <dbReference type="NCBI Taxonomy" id="1737446"/>
    <lineage>
        <taxon>Bacteria</taxon>
        <taxon>Pseudomonadati</taxon>
        <taxon>Pseudomonadota</taxon>
        <taxon>Betaproteobacteria</taxon>
        <taxon>Neisseriales</taxon>
        <taxon>Chitinibacteraceae</taxon>
        <taxon>Chitinibacter</taxon>
    </lineage>
</organism>
<dbReference type="InterPro" id="IPR006439">
    <property type="entry name" value="HAD-SF_hydro_IA"/>
</dbReference>
<dbReference type="InterPro" id="IPR041492">
    <property type="entry name" value="HAD_2"/>
</dbReference>
<dbReference type="Gene3D" id="3.40.50.1000">
    <property type="entry name" value="HAD superfamily/HAD-like"/>
    <property type="match status" value="1"/>
</dbReference>
<dbReference type="SFLD" id="SFLDG01129">
    <property type="entry name" value="C1.5:_HAD__Beta-PGM__Phosphata"/>
    <property type="match status" value="1"/>
</dbReference>
<dbReference type="InterPro" id="IPR050155">
    <property type="entry name" value="HAD-like_hydrolase_sf"/>
</dbReference>
<dbReference type="InterPro" id="IPR023198">
    <property type="entry name" value="PGP-like_dom2"/>
</dbReference>
<proteinExistence type="predicted"/>
<dbReference type="GO" id="GO:0006281">
    <property type="term" value="P:DNA repair"/>
    <property type="evidence" value="ECO:0007669"/>
    <property type="project" value="TreeGrafter"/>
</dbReference>
<evidence type="ECO:0000313" key="1">
    <source>
        <dbReference type="EMBL" id="QLI80910.1"/>
    </source>
</evidence>
<reference evidence="1 2" key="1">
    <citation type="journal article" date="2016" name="Int. J. Syst. Evol. Microbiol.">
        <title>Chitinibacter fontanus sp. nov., isolated from a spring.</title>
        <authorList>
            <person name="Sheu S.Y."/>
            <person name="Li Y.S."/>
            <person name="Young C.C."/>
            <person name="Chen W.M."/>
        </authorList>
    </citation>
    <scope>NUCLEOTIDE SEQUENCE [LARGE SCALE GENOMIC DNA]</scope>
    <source>
        <strain evidence="1 2">STM-7</strain>
    </source>
</reference>
<dbReference type="InterPro" id="IPR023214">
    <property type="entry name" value="HAD_sf"/>
</dbReference>
<dbReference type="KEGG" id="cfon:HZU75_04865"/>
<dbReference type="GO" id="GO:0008967">
    <property type="term" value="F:phosphoglycolate phosphatase activity"/>
    <property type="evidence" value="ECO:0007669"/>
    <property type="project" value="TreeGrafter"/>
</dbReference>